<dbReference type="InterPro" id="IPR029034">
    <property type="entry name" value="Cystine-knot_cytokine"/>
</dbReference>
<evidence type="ECO:0000256" key="9">
    <source>
        <dbReference type="SAM" id="MobiDB-lite"/>
    </source>
</evidence>
<dbReference type="PROSITE" id="PS51362">
    <property type="entry name" value="TGF_BETA_2"/>
    <property type="match status" value="1"/>
</dbReference>
<feature type="domain" description="TGF-beta family profile" evidence="10">
    <location>
        <begin position="346"/>
        <end position="458"/>
    </location>
</feature>
<evidence type="ECO:0000259" key="10">
    <source>
        <dbReference type="PROSITE" id="PS51362"/>
    </source>
</evidence>
<dbReference type="Gene3D" id="2.10.90.10">
    <property type="entry name" value="Cystine-knot cytokines"/>
    <property type="match status" value="1"/>
</dbReference>
<proteinExistence type="inferred from homology"/>
<dbReference type="Pfam" id="PF00019">
    <property type="entry name" value="TGF_beta"/>
    <property type="match status" value="1"/>
</dbReference>
<dbReference type="InterPro" id="IPR015615">
    <property type="entry name" value="TGF-beta-rel"/>
</dbReference>
<evidence type="ECO:0000256" key="7">
    <source>
        <dbReference type="ARBA" id="ARBA00023180"/>
    </source>
</evidence>
<dbReference type="PANTHER" id="PTHR11848">
    <property type="entry name" value="TGF-BETA FAMILY"/>
    <property type="match status" value="1"/>
</dbReference>
<dbReference type="Proteomes" id="UP001557470">
    <property type="component" value="Unassembled WGS sequence"/>
</dbReference>
<evidence type="ECO:0000256" key="5">
    <source>
        <dbReference type="ARBA" id="ARBA00023030"/>
    </source>
</evidence>
<dbReference type="GO" id="GO:0005576">
    <property type="term" value="C:extracellular region"/>
    <property type="evidence" value="ECO:0007669"/>
    <property type="project" value="UniProtKB-SubCell"/>
</dbReference>
<keyword evidence="12" id="KW-1185">Reference proteome</keyword>
<dbReference type="SMART" id="SM00204">
    <property type="entry name" value="TGFB"/>
    <property type="match status" value="1"/>
</dbReference>
<evidence type="ECO:0000256" key="6">
    <source>
        <dbReference type="ARBA" id="ARBA00023157"/>
    </source>
</evidence>
<sequence length="458" mass="51665">MRAARCKHRYNVYNTCVLSCLLVLLLVCSTFNLAGGNITRHTSHSSSSQFQPGARNRRHSPNIRQKIHQEPHHSPLTEAQKADQNLQYMLSMYKSAADPDGRPKQHRKFGSNTVRLLRPTTTKVRSLTASTDLHFIYTVEYDLQPLTLEKLVRASFVHLRSPSTQQRLPLRCRARVTSPGHGNWSSPPTHFGHQGRLVTLESHQQWIDTDITEYLASQMVNQEGPKEGNHLILLAHYWCLDPGYRQSEGWGDVLRFRARGVHVSGRTSSGNHLNAPALLVFFDEEEEPREWGDVTRKDASTLGVGVSGTLDSHHPRARLRRAKSPSFIPNGYKPPGSIVSDIPGYRRPPSSSPKNLCKLYSYRVTFAALGMAHYVAPPQYNPHYCKGDCPRILHYGLNPSNHAIMQTMIKGKGVDEVPSPSCVPYRYKPLSVLVLLEDNKTVDYKEIEDMIAESCTCR</sequence>
<feature type="region of interest" description="Disordered" evidence="9">
    <location>
        <begin position="40"/>
        <end position="59"/>
    </location>
</feature>
<keyword evidence="4" id="KW-0732">Signal</keyword>
<evidence type="ECO:0000256" key="3">
    <source>
        <dbReference type="ARBA" id="ARBA00022525"/>
    </source>
</evidence>
<evidence type="ECO:0000313" key="12">
    <source>
        <dbReference type="Proteomes" id="UP001557470"/>
    </source>
</evidence>
<reference evidence="11 12" key="1">
    <citation type="submission" date="2024-06" db="EMBL/GenBank/DDBJ databases">
        <authorList>
            <person name="Pan Q."/>
            <person name="Wen M."/>
            <person name="Jouanno E."/>
            <person name="Zahm M."/>
            <person name="Klopp C."/>
            <person name="Cabau C."/>
            <person name="Louis A."/>
            <person name="Berthelot C."/>
            <person name="Parey E."/>
            <person name="Roest Crollius H."/>
            <person name="Montfort J."/>
            <person name="Robinson-Rechavi M."/>
            <person name="Bouchez O."/>
            <person name="Lampietro C."/>
            <person name="Lopez Roques C."/>
            <person name="Donnadieu C."/>
            <person name="Postlethwait J."/>
            <person name="Bobe J."/>
            <person name="Verreycken H."/>
            <person name="Guiguen Y."/>
        </authorList>
    </citation>
    <scope>NUCLEOTIDE SEQUENCE [LARGE SCALE GENOMIC DNA]</scope>
    <source>
        <strain evidence="11">Up_M1</strain>
        <tissue evidence="11">Testis</tissue>
    </source>
</reference>
<gene>
    <name evidence="11" type="ORF">UPYG_G00235380</name>
</gene>
<dbReference type="InterPro" id="IPR001839">
    <property type="entry name" value="TGF-b_C"/>
</dbReference>
<name>A0ABD0WJ14_UMBPY</name>
<dbReference type="AlphaFoldDB" id="A0ABD0WJ14"/>
<organism evidence="11 12">
    <name type="scientific">Umbra pygmaea</name>
    <name type="common">Eastern mudminnow</name>
    <dbReference type="NCBI Taxonomy" id="75934"/>
    <lineage>
        <taxon>Eukaryota</taxon>
        <taxon>Metazoa</taxon>
        <taxon>Chordata</taxon>
        <taxon>Craniata</taxon>
        <taxon>Vertebrata</taxon>
        <taxon>Euteleostomi</taxon>
        <taxon>Actinopterygii</taxon>
        <taxon>Neopterygii</taxon>
        <taxon>Teleostei</taxon>
        <taxon>Protacanthopterygii</taxon>
        <taxon>Esociformes</taxon>
        <taxon>Umbridae</taxon>
        <taxon>Umbra</taxon>
    </lineage>
</organism>
<dbReference type="FunFam" id="2.10.90.10:FF:000012">
    <property type="entry name" value="Growth/differentiation factor 9 (Predicted)"/>
    <property type="match status" value="1"/>
</dbReference>
<protein>
    <recommendedName>
        <fullName evidence="10">TGF-beta family profile domain-containing protein</fullName>
    </recommendedName>
</protein>
<keyword evidence="7" id="KW-0325">Glycoprotein</keyword>
<keyword evidence="3" id="KW-0964">Secreted</keyword>
<comment type="similarity">
    <text evidence="2 8">Belongs to the TGF-beta family.</text>
</comment>
<keyword evidence="6" id="KW-1015">Disulfide bond</keyword>
<evidence type="ECO:0000256" key="2">
    <source>
        <dbReference type="ARBA" id="ARBA00006656"/>
    </source>
</evidence>
<dbReference type="GO" id="GO:0008083">
    <property type="term" value="F:growth factor activity"/>
    <property type="evidence" value="ECO:0007669"/>
    <property type="project" value="UniProtKB-KW"/>
</dbReference>
<evidence type="ECO:0000256" key="4">
    <source>
        <dbReference type="ARBA" id="ARBA00022729"/>
    </source>
</evidence>
<comment type="caution">
    <text evidence="11">The sequence shown here is derived from an EMBL/GenBank/DDBJ whole genome shotgun (WGS) entry which is preliminary data.</text>
</comment>
<evidence type="ECO:0000256" key="1">
    <source>
        <dbReference type="ARBA" id="ARBA00004613"/>
    </source>
</evidence>
<keyword evidence="5 8" id="KW-0339">Growth factor</keyword>
<evidence type="ECO:0000256" key="8">
    <source>
        <dbReference type="RuleBase" id="RU000354"/>
    </source>
</evidence>
<accession>A0ABD0WJ14</accession>
<evidence type="ECO:0000313" key="11">
    <source>
        <dbReference type="EMBL" id="KAL0969968.1"/>
    </source>
</evidence>
<comment type="subcellular location">
    <subcellularLocation>
        <location evidence="1">Secreted</location>
    </subcellularLocation>
</comment>
<dbReference type="SUPFAM" id="SSF57501">
    <property type="entry name" value="Cystine-knot cytokines"/>
    <property type="match status" value="1"/>
</dbReference>
<dbReference type="EMBL" id="JAGEUA010000007">
    <property type="protein sequence ID" value="KAL0969968.1"/>
    <property type="molecule type" value="Genomic_DNA"/>
</dbReference>
<dbReference type="PANTHER" id="PTHR11848:SF22">
    <property type="entry name" value="BONE MORPHOGENETIC PROTEIN 15"/>
    <property type="match status" value="1"/>
</dbReference>